<dbReference type="PANTHER" id="PTHR43393:SF3">
    <property type="entry name" value="LYSINE DECARBOXYLASE-LIKE PROTEIN"/>
    <property type="match status" value="1"/>
</dbReference>
<dbReference type="InterPro" id="IPR041164">
    <property type="entry name" value="LDcluster4"/>
</dbReference>
<evidence type="ECO:0000313" key="2">
    <source>
        <dbReference type="Proteomes" id="UP000186096"/>
    </source>
</evidence>
<evidence type="ECO:0008006" key="3">
    <source>
        <dbReference type="Google" id="ProtNLM"/>
    </source>
</evidence>
<keyword evidence="2" id="KW-1185">Reference proteome</keyword>
<evidence type="ECO:0000313" key="1">
    <source>
        <dbReference type="EMBL" id="SIS15151.1"/>
    </source>
</evidence>
<dbReference type="PANTHER" id="PTHR43393">
    <property type="entry name" value="CYTOKININ RIBOSIDE 5'-MONOPHOSPHATE PHOSPHORIBOHYDROLASE"/>
    <property type="match status" value="1"/>
</dbReference>
<gene>
    <name evidence="1" type="ORF">SAMN05421833_13197</name>
</gene>
<reference evidence="2" key="1">
    <citation type="submission" date="2017-01" db="EMBL/GenBank/DDBJ databases">
        <authorList>
            <person name="Varghese N."/>
            <person name="Submissions S."/>
        </authorList>
    </citation>
    <scope>NUCLEOTIDE SEQUENCE [LARGE SCALE GENOMIC DNA]</scope>
    <source>
        <strain evidence="2">ATCC 12950</strain>
    </source>
</reference>
<dbReference type="InterPro" id="IPR005268">
    <property type="entry name" value="CHP00725"/>
</dbReference>
<dbReference type="NCBIfam" id="TIGR00725">
    <property type="entry name" value="TIGR00725 family protein"/>
    <property type="match status" value="1"/>
</dbReference>
<dbReference type="STRING" id="58117.SAMN05421833_13197"/>
<dbReference type="EMBL" id="FTNI01000031">
    <property type="protein sequence ID" value="SIS15151.1"/>
    <property type="molecule type" value="Genomic_DNA"/>
</dbReference>
<dbReference type="Pfam" id="PF18306">
    <property type="entry name" value="LDcluster4"/>
    <property type="match status" value="1"/>
</dbReference>
<dbReference type="AlphaFoldDB" id="A0A1N7GRD5"/>
<dbReference type="Proteomes" id="UP000186096">
    <property type="component" value="Unassembled WGS sequence"/>
</dbReference>
<accession>A0A1N7GRD5</accession>
<protein>
    <recommendedName>
        <fullName evidence="3">TIGR00725 family protein</fullName>
    </recommendedName>
</protein>
<dbReference type="Gene3D" id="3.40.50.450">
    <property type="match status" value="1"/>
</dbReference>
<dbReference type="GO" id="GO:0005829">
    <property type="term" value="C:cytosol"/>
    <property type="evidence" value="ECO:0007669"/>
    <property type="project" value="TreeGrafter"/>
</dbReference>
<dbReference type="InterPro" id="IPR052341">
    <property type="entry name" value="LOG_family_nucleotidases"/>
</dbReference>
<dbReference type="SUPFAM" id="SSF102405">
    <property type="entry name" value="MCP/YpsA-like"/>
    <property type="match status" value="1"/>
</dbReference>
<name>A0A1N7GRD5_9ACTN</name>
<organism evidence="1 2">
    <name type="scientific">Microbispora rosea</name>
    <dbReference type="NCBI Taxonomy" id="58117"/>
    <lineage>
        <taxon>Bacteria</taxon>
        <taxon>Bacillati</taxon>
        <taxon>Actinomycetota</taxon>
        <taxon>Actinomycetes</taxon>
        <taxon>Streptosporangiales</taxon>
        <taxon>Streptosporangiaceae</taxon>
        <taxon>Microbispora</taxon>
    </lineage>
</organism>
<sequence length="165" mass="16123">MRMWQVAVCGPGECTPQEAEAARAVGRLLAERGAVVLCGGYGGVMAAAAAGAREAGGVVVGVLSGRDRAGASPDLTVALPTGLGEARNALIVRAADAVVVVGGSWGTLSELALAQRGGTPVIALGGWRVLDAEGRPVPGPVAAADPADAVRLALDAAGRAGPLSP</sequence>
<proteinExistence type="predicted"/>